<dbReference type="GeneTree" id="ENSGT00940000155972"/>
<dbReference type="Ensembl" id="ENSFHET00000007026.1">
    <property type="protein sequence ID" value="ENSFHEP00000005527.1"/>
    <property type="gene ID" value="ENSFHEG00000006515.1"/>
</dbReference>
<reference evidence="2" key="2">
    <citation type="submission" date="2025-09" db="UniProtKB">
        <authorList>
            <consortium name="Ensembl"/>
        </authorList>
    </citation>
    <scope>IDENTIFICATION</scope>
</reference>
<reference evidence="2" key="1">
    <citation type="submission" date="2025-08" db="UniProtKB">
        <authorList>
            <consortium name="Ensembl"/>
        </authorList>
    </citation>
    <scope>IDENTIFICATION</scope>
</reference>
<feature type="domain" description="Dedicator of cytokinesis C/D N-terminal" evidence="1">
    <location>
        <begin position="42"/>
        <end position="126"/>
    </location>
</feature>
<name>A0A3Q2P0Z5_FUNHE</name>
<keyword evidence="3" id="KW-1185">Reference proteome</keyword>
<dbReference type="Pfam" id="PF11878">
    <property type="entry name" value="DOCK_C-D_N"/>
    <property type="match status" value="1"/>
</dbReference>
<dbReference type="AlphaFoldDB" id="A0A3Q2P0Z5"/>
<evidence type="ECO:0000313" key="3">
    <source>
        <dbReference type="Proteomes" id="UP000265000"/>
    </source>
</evidence>
<dbReference type="Proteomes" id="UP000265000">
    <property type="component" value="Unplaced"/>
</dbReference>
<dbReference type="PANTHER" id="PTHR23317:SF77">
    <property type="entry name" value="DEDICATOR OF CYTOKINESIS PROTEIN 9"/>
    <property type="match status" value="1"/>
</dbReference>
<organism evidence="2 3">
    <name type="scientific">Fundulus heteroclitus</name>
    <name type="common">Killifish</name>
    <name type="synonym">Mummichog</name>
    <dbReference type="NCBI Taxonomy" id="8078"/>
    <lineage>
        <taxon>Eukaryota</taxon>
        <taxon>Metazoa</taxon>
        <taxon>Chordata</taxon>
        <taxon>Craniata</taxon>
        <taxon>Vertebrata</taxon>
        <taxon>Euteleostomi</taxon>
        <taxon>Actinopterygii</taxon>
        <taxon>Neopterygii</taxon>
        <taxon>Teleostei</taxon>
        <taxon>Neoteleostei</taxon>
        <taxon>Acanthomorphata</taxon>
        <taxon>Ovalentaria</taxon>
        <taxon>Atherinomorphae</taxon>
        <taxon>Cyprinodontiformes</taxon>
        <taxon>Fundulidae</taxon>
        <taxon>Fundulus</taxon>
    </lineage>
</organism>
<dbReference type="PANTHER" id="PTHR23317">
    <property type="entry name" value="DEDICATOR OF CYTOKINESIS DOCK"/>
    <property type="match status" value="1"/>
</dbReference>
<evidence type="ECO:0000313" key="2">
    <source>
        <dbReference type="Ensembl" id="ENSFHEP00000005527.1"/>
    </source>
</evidence>
<proteinExistence type="predicted"/>
<sequence length="127" mass="14631">MLSLPDVEAMSDPRCHPALKSAEVSLFIFHFAASLSSQVKPKVIEPLDYENVLVQRKTQILSDVLRDMLQFPLEDFEVGFTDTSLFVATINKDEHKGNNCIKTYKSDWHVVNYKYEDYSGDFRQLPK</sequence>
<dbReference type="InterPro" id="IPR026791">
    <property type="entry name" value="DOCK"/>
</dbReference>
<dbReference type="GO" id="GO:0007264">
    <property type="term" value="P:small GTPase-mediated signal transduction"/>
    <property type="evidence" value="ECO:0007669"/>
    <property type="project" value="InterPro"/>
</dbReference>
<dbReference type="InterPro" id="IPR021816">
    <property type="entry name" value="DOCK_C/D_N"/>
</dbReference>
<dbReference type="GO" id="GO:0005085">
    <property type="term" value="F:guanyl-nucleotide exchange factor activity"/>
    <property type="evidence" value="ECO:0007669"/>
    <property type="project" value="InterPro"/>
</dbReference>
<accession>A0A3Q2P0Z5</accession>
<evidence type="ECO:0000259" key="1">
    <source>
        <dbReference type="Pfam" id="PF11878"/>
    </source>
</evidence>
<protein>
    <recommendedName>
        <fullName evidence="1">Dedicator of cytokinesis C/D N-terminal domain-containing protein</fullName>
    </recommendedName>
</protein>